<evidence type="ECO:0008006" key="5">
    <source>
        <dbReference type="Google" id="ProtNLM"/>
    </source>
</evidence>
<keyword evidence="4" id="KW-1185">Reference proteome</keyword>
<feature type="compositionally biased region" description="Low complexity" evidence="1">
    <location>
        <begin position="14"/>
        <end position="23"/>
    </location>
</feature>
<evidence type="ECO:0000256" key="2">
    <source>
        <dbReference type="SAM" id="Phobius"/>
    </source>
</evidence>
<evidence type="ECO:0000256" key="1">
    <source>
        <dbReference type="SAM" id="MobiDB-lite"/>
    </source>
</evidence>
<feature type="region of interest" description="Disordered" evidence="1">
    <location>
        <begin position="250"/>
        <end position="269"/>
    </location>
</feature>
<dbReference type="OrthoDB" id="186626at2759"/>
<keyword evidence="2" id="KW-0472">Membrane</keyword>
<reference evidence="3" key="1">
    <citation type="submission" date="2023-01" db="EMBL/GenBank/DDBJ databases">
        <authorList>
            <person name="Van Ghelder C."/>
            <person name="Rancurel C."/>
        </authorList>
    </citation>
    <scope>NUCLEOTIDE SEQUENCE</scope>
    <source>
        <strain evidence="3">CNCM I-4278</strain>
    </source>
</reference>
<sequence length="561" mass="62361">MRNMSLSKKFLSGQTHTSSTQSSTPVWYRHVPKNLLLIFLSVITAPISIALVLFCLIYTRINPTPNPIALPSPLHRHEVNEQSEENADSDSLRQKNILVTGISMTKGLIILRLLSQHTPHRIICADISSVSPGRFSSATSAFYRLTPPDGSDAEPYIDSLLNVIQLEKVDLWISCSSVVAAVEDGVVVRLAEERAKANGSAGFRAIQFREDVVETLHEKDRFIEYIQSLRLRVPESHRCTSREEVLQVLLPDSEPESSTNQNQREGEEKGGVKYILKPIGVDDRARAAMMTLLPFSSPQETTSYVNNLTIEPQNPFQLQQFIQGDEYCTHALIVRGRVVAFTACPSSELLMHYCALPSNSRLSKAMLAFTQRVAEDGGEDFTGHLSFDFLVPSTKSNNNGSNSGANKSKIEEDEDGNLVIYPIECNPRAHTAIALFADTPALSSAYLSVFSPPSSLDVRDIVTPAVPTQNFYWIGHDLVTLLILPVLDAAWGVATVDDVLKGWIEFGEHVLAWRDGTFDVSDPIPFAVLYHVYWPLVFMGKLWQGREWSRINVSTTKVFDG</sequence>
<dbReference type="Proteomes" id="UP001152607">
    <property type="component" value="Unassembled WGS sequence"/>
</dbReference>
<keyword evidence="2" id="KW-0812">Transmembrane</keyword>
<organism evidence="3 4">
    <name type="scientific">Periconia digitata</name>
    <dbReference type="NCBI Taxonomy" id="1303443"/>
    <lineage>
        <taxon>Eukaryota</taxon>
        <taxon>Fungi</taxon>
        <taxon>Dikarya</taxon>
        <taxon>Ascomycota</taxon>
        <taxon>Pezizomycotina</taxon>
        <taxon>Dothideomycetes</taxon>
        <taxon>Pleosporomycetidae</taxon>
        <taxon>Pleosporales</taxon>
        <taxon>Massarineae</taxon>
        <taxon>Periconiaceae</taxon>
        <taxon>Periconia</taxon>
    </lineage>
</organism>
<evidence type="ECO:0000313" key="4">
    <source>
        <dbReference type="Proteomes" id="UP001152607"/>
    </source>
</evidence>
<dbReference type="EMBL" id="CAOQHR010000012">
    <property type="protein sequence ID" value="CAI6341796.1"/>
    <property type="molecule type" value="Genomic_DNA"/>
</dbReference>
<feature type="transmembrane region" description="Helical" evidence="2">
    <location>
        <begin position="35"/>
        <end position="59"/>
    </location>
</feature>
<evidence type="ECO:0000313" key="3">
    <source>
        <dbReference type="EMBL" id="CAI6341796.1"/>
    </source>
</evidence>
<name>A0A9W4XX24_9PLEO</name>
<proteinExistence type="predicted"/>
<dbReference type="Gene3D" id="3.40.50.20">
    <property type="match status" value="1"/>
</dbReference>
<keyword evidence="2" id="KW-1133">Transmembrane helix</keyword>
<dbReference type="AlphaFoldDB" id="A0A9W4XX24"/>
<comment type="caution">
    <text evidence="3">The sequence shown here is derived from an EMBL/GenBank/DDBJ whole genome shotgun (WGS) entry which is preliminary data.</text>
</comment>
<accession>A0A9W4XX24</accession>
<gene>
    <name evidence="3" type="ORF">PDIGIT_LOCUS14996</name>
</gene>
<feature type="region of interest" description="Disordered" evidence="1">
    <location>
        <begin position="1"/>
        <end position="23"/>
    </location>
</feature>
<protein>
    <recommendedName>
        <fullName evidence="5">ATP-grasp domain-containing protein</fullName>
    </recommendedName>
</protein>